<proteinExistence type="predicted"/>
<name>A0ABZ2M3Q1_9BACT</name>
<reference evidence="1 2" key="1">
    <citation type="submission" date="2021-12" db="EMBL/GenBank/DDBJ databases">
        <title>Discovery of the Pendulisporaceae a myxobacterial family with distinct sporulation behavior and unique specialized metabolism.</title>
        <authorList>
            <person name="Garcia R."/>
            <person name="Popoff A."/>
            <person name="Bader C.D."/>
            <person name="Loehr J."/>
            <person name="Walesch S."/>
            <person name="Walt C."/>
            <person name="Boldt J."/>
            <person name="Bunk B."/>
            <person name="Haeckl F.J.F.P.J."/>
            <person name="Gunesch A.P."/>
            <person name="Birkelbach J."/>
            <person name="Nuebel U."/>
            <person name="Pietschmann T."/>
            <person name="Bach T."/>
            <person name="Mueller R."/>
        </authorList>
    </citation>
    <scope>NUCLEOTIDE SEQUENCE [LARGE SCALE GENOMIC DNA]</scope>
    <source>
        <strain evidence="1 2">MSr11954</strain>
    </source>
</reference>
<evidence type="ECO:0000313" key="1">
    <source>
        <dbReference type="EMBL" id="WXB17597.1"/>
    </source>
</evidence>
<evidence type="ECO:0000313" key="2">
    <source>
        <dbReference type="Proteomes" id="UP001370348"/>
    </source>
</evidence>
<sequence>MAMKAFSEPEGAAAGAYHTVRPEVQAFEKRLDAITRRLVETAELDKDAGRPRRAPFVDEEVK</sequence>
<dbReference type="RefSeq" id="WP_394827231.1">
    <property type="nucleotide sequence ID" value="NZ_CP089984.1"/>
</dbReference>
<gene>
    <name evidence="1" type="ORF">LZC94_10025</name>
</gene>
<accession>A0ABZ2M3Q1</accession>
<dbReference type="Proteomes" id="UP001370348">
    <property type="component" value="Chromosome"/>
</dbReference>
<keyword evidence="2" id="KW-1185">Reference proteome</keyword>
<protein>
    <submittedName>
        <fullName evidence="1">Uncharacterized protein</fullName>
    </submittedName>
</protein>
<dbReference type="EMBL" id="CP089984">
    <property type="protein sequence ID" value="WXB17597.1"/>
    <property type="molecule type" value="Genomic_DNA"/>
</dbReference>
<organism evidence="1 2">
    <name type="scientific">Pendulispora albinea</name>
    <dbReference type="NCBI Taxonomy" id="2741071"/>
    <lineage>
        <taxon>Bacteria</taxon>
        <taxon>Pseudomonadati</taxon>
        <taxon>Myxococcota</taxon>
        <taxon>Myxococcia</taxon>
        <taxon>Myxococcales</taxon>
        <taxon>Sorangiineae</taxon>
        <taxon>Pendulisporaceae</taxon>
        <taxon>Pendulispora</taxon>
    </lineage>
</organism>